<dbReference type="InterPro" id="IPR013780">
    <property type="entry name" value="Glyco_hydro_b"/>
</dbReference>
<dbReference type="SUPFAM" id="SSF51445">
    <property type="entry name" value="(Trans)glycosidases"/>
    <property type="match status" value="1"/>
</dbReference>
<dbReference type="InterPro" id="IPR025887">
    <property type="entry name" value="Glyco_hydro_31_N_dom"/>
</dbReference>
<sequence length="772" mass="87735">MKFSNGCWLNREGVTTYSPAEAYDIKVKDDSVIVYAPCNKINHRGDTLGGPGITVKLSSPMEDVIRVQLYHYMGVNKKAPEFDIQNQGNIVKISENDQEVKLKSGDLSVSVDKTSGWQMSFFNQDKKLTGTGFRDMAYIKTNDDGVFMREQLSLSVGELVYGLGERFTPFVKNGQVVDIWNEDGGTSTEQSYKNIPFYMTNKGYGVLVNHPENVSFEVGSEKVTRVQFSVEGEYLEYFIINGLSMKKVLENYTTLTGKPALPPAWSFGLWLTTSFTTNYDEATVTSFVDGMKERDIPLHVFHFDCFWMKEFNWCDFKWDTRVFPDPVNMLKRLKDKGLKICVWINPYIAQASELFEEAMEMGYLIKRANGDVWQWDMWQPAMGIVDFTNPKACEWFQSKLQVLIDMGVDSFKTDFGERIPTDVVYYDGSDPKKMHNYYTYLYNKVVFELLEKNFGKDKATLFARSATVGGQKFPVHWGGDCSSDYESMAESLRGGLSLTLSGFGFWSHDIGGFESTSTADVYKRWAAFGLLSTHSRLHGSHSYRVPWAYDEESCDVVRLFSKLKCSLMPYIFTQANNTSHTGVPMMRAMVLEYQDDPATHYLDRQYMLGDSLLVAPVFSEDGTVSYYLPKGTWTNFITNEVVEGGVWRSEKHDYLSIPLMAKENSLIPVGSNTSKPDYDYADDVTLHLFNLKDGKTATNNLLNLESQPVFSVIAKRENDIITIEIEGEHKTFSILLRGINEISEAEDALIYSSNLGVRVLINKDINKLTIRL</sequence>
<comment type="similarity">
    <text evidence="1 4">Belongs to the glycosyl hydrolase 31 family.</text>
</comment>
<proteinExistence type="inferred from homology"/>
<evidence type="ECO:0000256" key="1">
    <source>
        <dbReference type="ARBA" id="ARBA00007806"/>
    </source>
</evidence>
<dbReference type="InterPro" id="IPR048395">
    <property type="entry name" value="Glyco_hydro_31_C"/>
</dbReference>
<gene>
    <name evidence="8" type="ORF">CSC2_43030</name>
</gene>
<dbReference type="SUPFAM" id="SSF74650">
    <property type="entry name" value="Galactose mutarotase-like"/>
    <property type="match status" value="1"/>
</dbReference>
<feature type="domain" description="Glycoside hydrolase family 31 TIM barrel" evidence="5">
    <location>
        <begin position="259"/>
        <end position="574"/>
    </location>
</feature>
<dbReference type="Pfam" id="PF21365">
    <property type="entry name" value="Glyco_hydro_31_3rd"/>
    <property type="match status" value="1"/>
</dbReference>
<name>A0ABQ1EGB9_9CLOT</name>
<dbReference type="NCBIfam" id="NF007940">
    <property type="entry name" value="PRK10658.1"/>
    <property type="match status" value="1"/>
</dbReference>
<evidence type="ECO:0000256" key="3">
    <source>
        <dbReference type="ARBA" id="ARBA00023295"/>
    </source>
</evidence>
<accession>A0ABQ1EGB9</accession>
<dbReference type="InterPro" id="IPR017853">
    <property type="entry name" value="GH"/>
</dbReference>
<dbReference type="Pfam" id="PF13802">
    <property type="entry name" value="Gal_mutarotas_2"/>
    <property type="match status" value="1"/>
</dbReference>
<dbReference type="Gene3D" id="2.60.40.1180">
    <property type="entry name" value="Golgi alpha-mannosidase II"/>
    <property type="match status" value="2"/>
</dbReference>
<dbReference type="SUPFAM" id="SSF51011">
    <property type="entry name" value="Glycosyl hydrolase domain"/>
    <property type="match status" value="1"/>
</dbReference>
<protein>
    <submittedName>
        <fullName evidence="8">Alpha-xylosidase</fullName>
    </submittedName>
</protein>
<feature type="domain" description="Glycosyl hydrolase family 31 C-terminal" evidence="7">
    <location>
        <begin position="582"/>
        <end position="667"/>
    </location>
</feature>
<dbReference type="InterPro" id="IPR011013">
    <property type="entry name" value="Gal_mutarotase_sf_dom"/>
</dbReference>
<evidence type="ECO:0000256" key="4">
    <source>
        <dbReference type="RuleBase" id="RU361185"/>
    </source>
</evidence>
<keyword evidence="3 4" id="KW-0326">Glycosidase</keyword>
<comment type="caution">
    <text evidence="8">The sequence shown here is derived from an EMBL/GenBank/DDBJ whole genome shotgun (WGS) entry which is preliminary data.</text>
</comment>
<organism evidence="8 9">
    <name type="scientific">Clostridium zeae</name>
    <dbReference type="NCBI Taxonomy" id="2759022"/>
    <lineage>
        <taxon>Bacteria</taxon>
        <taxon>Bacillati</taxon>
        <taxon>Bacillota</taxon>
        <taxon>Clostridia</taxon>
        <taxon>Eubacteriales</taxon>
        <taxon>Clostridiaceae</taxon>
        <taxon>Clostridium</taxon>
    </lineage>
</organism>
<evidence type="ECO:0000313" key="8">
    <source>
        <dbReference type="EMBL" id="GFZ33777.1"/>
    </source>
</evidence>
<dbReference type="InterPro" id="IPR000322">
    <property type="entry name" value="Glyco_hydro_31_TIM"/>
</dbReference>
<dbReference type="InterPro" id="IPR050985">
    <property type="entry name" value="Alpha-glycosidase_related"/>
</dbReference>
<evidence type="ECO:0000313" key="9">
    <source>
        <dbReference type="Proteomes" id="UP000663802"/>
    </source>
</evidence>
<dbReference type="Gene3D" id="3.20.20.80">
    <property type="entry name" value="Glycosidases"/>
    <property type="match status" value="1"/>
</dbReference>
<dbReference type="CDD" id="cd14752">
    <property type="entry name" value="GH31_N"/>
    <property type="match status" value="1"/>
</dbReference>
<feature type="domain" description="Glycoside hydrolase family 31 N-terminal" evidence="6">
    <location>
        <begin position="54"/>
        <end position="217"/>
    </location>
</feature>
<evidence type="ECO:0000259" key="6">
    <source>
        <dbReference type="Pfam" id="PF13802"/>
    </source>
</evidence>
<dbReference type="SUPFAM" id="SSF117125">
    <property type="entry name" value="Putative glucosidase YicI, C-terminal domain"/>
    <property type="match status" value="1"/>
</dbReference>
<evidence type="ECO:0000259" key="7">
    <source>
        <dbReference type="Pfam" id="PF21365"/>
    </source>
</evidence>
<dbReference type="RefSeq" id="WP_206872268.1">
    <property type="nucleotide sequence ID" value="NZ_BMBA01000007.1"/>
</dbReference>
<evidence type="ECO:0000256" key="2">
    <source>
        <dbReference type="ARBA" id="ARBA00022801"/>
    </source>
</evidence>
<dbReference type="EMBL" id="BMBA01000007">
    <property type="protein sequence ID" value="GFZ33777.1"/>
    <property type="molecule type" value="Genomic_DNA"/>
</dbReference>
<keyword evidence="9" id="KW-1185">Reference proteome</keyword>
<dbReference type="PANTHER" id="PTHR43053:SF4">
    <property type="entry name" value="MYOGENESIS-REGULATING GLYCOSIDASE"/>
    <property type="match status" value="1"/>
</dbReference>
<dbReference type="Pfam" id="PF01055">
    <property type="entry name" value="Glyco_hydro_31_2nd"/>
    <property type="match status" value="1"/>
</dbReference>
<dbReference type="PANTHER" id="PTHR43053">
    <property type="entry name" value="GLYCOSIDASE FAMILY 31"/>
    <property type="match status" value="1"/>
</dbReference>
<dbReference type="Proteomes" id="UP000663802">
    <property type="component" value="Unassembled WGS sequence"/>
</dbReference>
<dbReference type="Gene3D" id="2.60.40.1760">
    <property type="entry name" value="glycosyl hydrolase (family 31)"/>
    <property type="match status" value="1"/>
</dbReference>
<evidence type="ECO:0000259" key="5">
    <source>
        <dbReference type="Pfam" id="PF01055"/>
    </source>
</evidence>
<keyword evidence="2 4" id="KW-0378">Hydrolase</keyword>
<dbReference type="CDD" id="cd06593">
    <property type="entry name" value="GH31_xylosidase_YicI"/>
    <property type="match status" value="1"/>
</dbReference>
<reference evidence="8 9" key="1">
    <citation type="journal article" date="2021" name="Int. J. Syst. Evol. Microbiol.">
        <title>Clostridium zeae sp. nov., isolated from corn silage.</title>
        <authorList>
            <person name="Kobayashi H."/>
            <person name="Tanizawa Y."/>
            <person name="Yagura M."/>
            <person name="Sakamoto M."/>
            <person name="Ohkuma M."/>
            <person name="Tohno M."/>
        </authorList>
    </citation>
    <scope>NUCLEOTIDE SEQUENCE [LARGE SCALE GENOMIC DNA]</scope>
    <source>
        <strain evidence="8 9">CSC2</strain>
    </source>
</reference>